<keyword evidence="1" id="KW-1133">Transmembrane helix</keyword>
<evidence type="ECO:0000313" key="5">
    <source>
        <dbReference type="Proteomes" id="UP000008974"/>
    </source>
</evidence>
<evidence type="ECO:0000313" key="4">
    <source>
        <dbReference type="EMBL" id="EFO62282.1"/>
    </source>
</evidence>
<dbReference type="PANTHER" id="PTHR23275:SF100">
    <property type="entry name" value="EGF-LIKE DOMAIN-CONTAINING PROTEIN"/>
    <property type="match status" value="1"/>
</dbReference>
<sequence length="690" mass="73088">MMLVPSFFGILAINQAIWADDSSIPYMNNYYVACGPTHTDCVKNKCVMFDRGTTLCTECKSGKVPINGVCVETGNDSSVDTSICVTTTNNSGTTGRCVSCTDGKKTINDDPDAETTYFLFYGGCYSKDEWPGSRICMYATKGDCQYCDVEYGAVFTNSQTDAEEKCILCGDTVGFNGKVGMDGCSTCASLSKDPAPNNAASTASIQCTSCLDDSKAPIDGVCAAFGSNKCENGYCTHCSTNYIYHKGGCYNKTEKGNTICDPANQFEIIGYSACKKCANSSEVPHNGNCKPLGRWNSCKKDASEGKCTACNRSSPGRNIFFYEGGCYNINDPLGNTICIEAFNGKCTTCREENGYFKRNGTCNSCNASITDCASCLTKYNDPNTIMCIGCKNNKYAAVGGASCLSTCPAENPGSCDESNICRCNCGSGTYLSTTTNSCIACDSACADCTGSGANSCISCASGKYMKYGTSDKICVDLSECGDGYYVDTDSRSCFQCGIEKCQTCAFNNNRVMCTKCSQGLISVNSSLCVSQCTGPNQQVDAGVRCICVEGFEPNSDGVCVSKNTCPSDTIGCSSCNTDGECLSCSNGGYNVQPNKRSCASGCPSGSESVGSLCICMEGYTLKGDTCILQTRKASSSSTTIAVIVALSILVVVVVVLTCWFVLRKRRGSKVASKRRAASDNIELMGNVDEF</sequence>
<feature type="domain" description="EGF-like" evidence="3">
    <location>
        <begin position="515"/>
        <end position="560"/>
    </location>
</feature>
<dbReference type="SMART" id="SM00261">
    <property type="entry name" value="FU"/>
    <property type="match status" value="3"/>
</dbReference>
<accession>E1F5I5</accession>
<dbReference type="CDD" id="cd00064">
    <property type="entry name" value="FU"/>
    <property type="match status" value="1"/>
</dbReference>
<protein>
    <submittedName>
        <fullName evidence="4">High cysteine membrane protein Group 1</fullName>
    </submittedName>
</protein>
<evidence type="ECO:0000256" key="1">
    <source>
        <dbReference type="SAM" id="Phobius"/>
    </source>
</evidence>
<proteinExistence type="predicted"/>
<gene>
    <name evidence="4" type="ORF">GLP15_754</name>
</gene>
<organism evidence="4 5">
    <name type="scientific">Giardia intestinalis (strain P15)</name>
    <name type="common">Giardia lamblia</name>
    <dbReference type="NCBI Taxonomy" id="658858"/>
    <lineage>
        <taxon>Eukaryota</taxon>
        <taxon>Metamonada</taxon>
        <taxon>Diplomonadida</taxon>
        <taxon>Hexamitidae</taxon>
        <taxon>Giardiinae</taxon>
        <taxon>Giardia</taxon>
    </lineage>
</organism>
<dbReference type="Gene3D" id="2.10.220.10">
    <property type="entry name" value="Hormone Receptor, Insulin-like Growth Factor Receptor 1, Chain A, domain 2"/>
    <property type="match status" value="1"/>
</dbReference>
<dbReference type="VEuPathDB" id="GiardiaDB:GLP15_754"/>
<dbReference type="InterPro" id="IPR006212">
    <property type="entry name" value="Furin_repeat"/>
</dbReference>
<feature type="domain" description="EGF-like" evidence="3">
    <location>
        <begin position="440"/>
        <end position="475"/>
    </location>
</feature>
<keyword evidence="1" id="KW-0812">Transmembrane</keyword>
<keyword evidence="1" id="KW-0472">Membrane</keyword>
<dbReference type="PANTHER" id="PTHR23275">
    <property type="entry name" value="CABRIOLET.-RELATED"/>
    <property type="match status" value="1"/>
</dbReference>
<reference evidence="4 5" key="1">
    <citation type="journal article" date="2010" name="BMC Genomics">
        <title>Genome analysis and comparative genomics of a Giardia intestinalis assemblage E isolate.</title>
        <authorList>
            <person name="Jerlstrom-Hultqvist J."/>
            <person name="Franzen O."/>
            <person name="Ankarklev J."/>
            <person name="Xu F."/>
            <person name="Nohynkova E."/>
            <person name="Andersson J.O."/>
            <person name="Svard S.G."/>
            <person name="Andersson B."/>
        </authorList>
    </citation>
    <scope>NUCLEOTIDE SEQUENCE [LARGE SCALE GENOMIC DNA]</scope>
    <source>
        <strain evidence="4 5">P15</strain>
    </source>
</reference>
<dbReference type="OrthoDB" id="671595at2759"/>
<dbReference type="SUPFAM" id="SSF57184">
    <property type="entry name" value="Growth factor receptor domain"/>
    <property type="match status" value="2"/>
</dbReference>
<name>E1F5I5_GIAIA</name>
<dbReference type="OMA" id="TCREENG"/>
<feature type="signal peptide" evidence="2">
    <location>
        <begin position="1"/>
        <end position="19"/>
    </location>
</feature>
<dbReference type="InterPro" id="IPR052798">
    <property type="entry name" value="Giardia_VSA"/>
</dbReference>
<dbReference type="EMBL" id="ACVC01000187">
    <property type="protein sequence ID" value="EFO62282.1"/>
    <property type="molecule type" value="Genomic_DNA"/>
</dbReference>
<evidence type="ECO:0000259" key="3">
    <source>
        <dbReference type="SMART" id="SM00181"/>
    </source>
</evidence>
<dbReference type="SMART" id="SM00181">
    <property type="entry name" value="EGF"/>
    <property type="match status" value="4"/>
</dbReference>
<feature type="chain" id="PRO_5003145212" evidence="2">
    <location>
        <begin position="20"/>
        <end position="690"/>
    </location>
</feature>
<feature type="transmembrane region" description="Helical" evidence="1">
    <location>
        <begin position="640"/>
        <end position="662"/>
    </location>
</feature>
<evidence type="ECO:0000256" key="2">
    <source>
        <dbReference type="SAM" id="SignalP"/>
    </source>
</evidence>
<dbReference type="AlphaFoldDB" id="E1F5I5"/>
<comment type="caution">
    <text evidence="4">The sequence shown here is derived from an EMBL/GenBank/DDBJ whole genome shotgun (WGS) entry which is preliminary data.</text>
</comment>
<dbReference type="Proteomes" id="UP000008974">
    <property type="component" value="Unassembled WGS sequence"/>
</dbReference>
<keyword evidence="2" id="KW-0732">Signal</keyword>
<dbReference type="InterPro" id="IPR009030">
    <property type="entry name" value="Growth_fac_rcpt_cys_sf"/>
</dbReference>
<feature type="domain" description="EGF-like" evidence="3">
    <location>
        <begin position="580"/>
        <end position="627"/>
    </location>
</feature>
<dbReference type="InterPro" id="IPR000742">
    <property type="entry name" value="EGF"/>
</dbReference>
<feature type="domain" description="EGF-like" evidence="3">
    <location>
        <begin position="33"/>
        <end position="71"/>
    </location>
</feature>